<dbReference type="AlphaFoldDB" id="A0AAD5SB92"/>
<evidence type="ECO:0000313" key="3">
    <source>
        <dbReference type="EMBL" id="KAJ3049658.1"/>
    </source>
</evidence>
<dbReference type="Proteomes" id="UP001212841">
    <property type="component" value="Unassembled WGS sequence"/>
</dbReference>
<accession>A0AAD5SB92</accession>
<gene>
    <name evidence="3" type="ORF">HK097_009365</name>
</gene>
<feature type="region of interest" description="Disordered" evidence="2">
    <location>
        <begin position="1"/>
        <end position="109"/>
    </location>
</feature>
<evidence type="ECO:0000256" key="1">
    <source>
        <dbReference type="SAM" id="Coils"/>
    </source>
</evidence>
<dbReference type="EMBL" id="JADGJD010000613">
    <property type="protein sequence ID" value="KAJ3049658.1"/>
    <property type="molecule type" value="Genomic_DNA"/>
</dbReference>
<keyword evidence="4" id="KW-1185">Reference proteome</keyword>
<sequence length="258" mass="28703">MPTPDSLDLTDTTTYPSPPASPRPSLSLPHFHIPKFGKAKARDGKDKGPAAPEAAAVPRDGMEENRPGGQEQRESGGGSSGENQRVVRQSYDAGPYGRAVELDDDEAGASSTLKRRFHNFESELFARDDEYKARLRDAEQKYKTLERTTNSQLSSLQSSLSEHKHHLHLASSEIQTLQAQKASLSHDVLAREEKISTLEGVISELEEKVGEMEAEVGRRQQEVEEAKRNLEMEILSREEVVRNVRMAVEEEKGRVVEG</sequence>
<name>A0AAD5SB92_9FUNG</name>
<feature type="compositionally biased region" description="Basic and acidic residues" evidence="2">
    <location>
        <begin position="60"/>
        <end position="74"/>
    </location>
</feature>
<protein>
    <submittedName>
        <fullName evidence="3">Uncharacterized protein</fullName>
    </submittedName>
</protein>
<keyword evidence="1" id="KW-0175">Coiled coil</keyword>
<feature type="coiled-coil region" evidence="1">
    <location>
        <begin position="195"/>
        <end position="229"/>
    </location>
</feature>
<dbReference type="Gene3D" id="1.20.5.340">
    <property type="match status" value="1"/>
</dbReference>
<evidence type="ECO:0000256" key="2">
    <source>
        <dbReference type="SAM" id="MobiDB-lite"/>
    </source>
</evidence>
<reference evidence="3" key="1">
    <citation type="submission" date="2020-05" db="EMBL/GenBank/DDBJ databases">
        <title>Phylogenomic resolution of chytrid fungi.</title>
        <authorList>
            <person name="Stajich J.E."/>
            <person name="Amses K."/>
            <person name="Simmons R."/>
            <person name="Seto K."/>
            <person name="Myers J."/>
            <person name="Bonds A."/>
            <person name="Quandt C.A."/>
            <person name="Barry K."/>
            <person name="Liu P."/>
            <person name="Grigoriev I."/>
            <person name="Longcore J.E."/>
            <person name="James T.Y."/>
        </authorList>
    </citation>
    <scope>NUCLEOTIDE SEQUENCE</scope>
    <source>
        <strain evidence="3">JEL0318</strain>
    </source>
</reference>
<feature type="compositionally biased region" description="Low complexity" evidence="2">
    <location>
        <begin position="1"/>
        <end position="15"/>
    </location>
</feature>
<organism evidence="3 4">
    <name type="scientific">Rhizophlyctis rosea</name>
    <dbReference type="NCBI Taxonomy" id="64517"/>
    <lineage>
        <taxon>Eukaryota</taxon>
        <taxon>Fungi</taxon>
        <taxon>Fungi incertae sedis</taxon>
        <taxon>Chytridiomycota</taxon>
        <taxon>Chytridiomycota incertae sedis</taxon>
        <taxon>Chytridiomycetes</taxon>
        <taxon>Rhizophlyctidales</taxon>
        <taxon>Rhizophlyctidaceae</taxon>
        <taxon>Rhizophlyctis</taxon>
    </lineage>
</organism>
<evidence type="ECO:0000313" key="4">
    <source>
        <dbReference type="Proteomes" id="UP001212841"/>
    </source>
</evidence>
<comment type="caution">
    <text evidence="3">The sequence shown here is derived from an EMBL/GenBank/DDBJ whole genome shotgun (WGS) entry which is preliminary data.</text>
</comment>
<feature type="non-terminal residue" evidence="3">
    <location>
        <position position="1"/>
    </location>
</feature>
<proteinExistence type="predicted"/>